<reference evidence="1" key="1">
    <citation type="submission" date="2023-01" db="EMBL/GenBank/DDBJ databases">
        <title>Genome assembly of the deep-sea coral Lophelia pertusa.</title>
        <authorList>
            <person name="Herrera S."/>
            <person name="Cordes E."/>
        </authorList>
    </citation>
    <scope>NUCLEOTIDE SEQUENCE</scope>
    <source>
        <strain evidence="1">USNM1676648</strain>
        <tissue evidence="1">Polyp</tissue>
    </source>
</reference>
<protein>
    <submittedName>
        <fullName evidence="1">Uncharacterized protein</fullName>
    </submittedName>
</protein>
<gene>
    <name evidence="1" type="ORF">OS493_026006</name>
</gene>
<accession>A0A9W9YP79</accession>
<organism evidence="1 2">
    <name type="scientific">Desmophyllum pertusum</name>
    <dbReference type="NCBI Taxonomy" id="174260"/>
    <lineage>
        <taxon>Eukaryota</taxon>
        <taxon>Metazoa</taxon>
        <taxon>Cnidaria</taxon>
        <taxon>Anthozoa</taxon>
        <taxon>Hexacorallia</taxon>
        <taxon>Scleractinia</taxon>
        <taxon>Caryophylliina</taxon>
        <taxon>Caryophylliidae</taxon>
        <taxon>Desmophyllum</taxon>
    </lineage>
</organism>
<evidence type="ECO:0000313" key="1">
    <source>
        <dbReference type="EMBL" id="KAJ7356251.1"/>
    </source>
</evidence>
<evidence type="ECO:0000313" key="2">
    <source>
        <dbReference type="Proteomes" id="UP001163046"/>
    </source>
</evidence>
<keyword evidence="2" id="KW-1185">Reference proteome</keyword>
<dbReference type="Proteomes" id="UP001163046">
    <property type="component" value="Unassembled WGS sequence"/>
</dbReference>
<dbReference type="AlphaFoldDB" id="A0A9W9YP79"/>
<proteinExistence type="predicted"/>
<sequence>MPRSPAEDISSKLTYQCLNATTRFYGKRWLLLELLEKTKQGESWLYSNTEMAKAVSDRQSEIPDDLSDGLVVFLIAEGFLNKDKLVLRVIFCIASICL</sequence>
<comment type="caution">
    <text evidence="1">The sequence shown here is derived from an EMBL/GenBank/DDBJ whole genome shotgun (WGS) entry which is preliminary data.</text>
</comment>
<dbReference type="EMBL" id="MU827323">
    <property type="protein sequence ID" value="KAJ7356251.1"/>
    <property type="molecule type" value="Genomic_DNA"/>
</dbReference>
<name>A0A9W9YP79_9CNID</name>